<comment type="caution">
    <text evidence="3">The sequence shown here is derived from an EMBL/GenBank/DDBJ whole genome shotgun (WGS) entry which is preliminary data.</text>
</comment>
<accession>W4LXI0</accession>
<dbReference type="InterPro" id="IPR036291">
    <property type="entry name" value="NAD(P)-bd_dom_sf"/>
</dbReference>
<evidence type="ECO:0000256" key="1">
    <source>
        <dbReference type="ARBA" id="ARBA00023002"/>
    </source>
</evidence>
<dbReference type="EMBL" id="AZHW01000122">
    <property type="protein sequence ID" value="ETX02613.1"/>
    <property type="molecule type" value="Genomic_DNA"/>
</dbReference>
<dbReference type="HOGENOM" id="CLU_088423_0_0_7"/>
<evidence type="ECO:0000313" key="4">
    <source>
        <dbReference type="Proteomes" id="UP000019141"/>
    </source>
</evidence>
<dbReference type="SUPFAM" id="SSF55347">
    <property type="entry name" value="Glyceraldehyde-3-phosphate dehydrogenase-like, C-terminal domain"/>
    <property type="match status" value="1"/>
</dbReference>
<feature type="non-terminal residue" evidence="3">
    <location>
        <position position="1"/>
    </location>
</feature>
<dbReference type="Proteomes" id="UP000019141">
    <property type="component" value="Unassembled WGS sequence"/>
</dbReference>
<proteinExistence type="predicted"/>
<protein>
    <recommendedName>
        <fullName evidence="2">GFO/IDH/MocA-like oxidoreductase domain-containing protein</fullName>
    </recommendedName>
</protein>
<dbReference type="InterPro" id="IPR055170">
    <property type="entry name" value="GFO_IDH_MocA-like_dom"/>
</dbReference>
<dbReference type="PANTHER" id="PTHR43818">
    <property type="entry name" value="BCDNA.GH03377"/>
    <property type="match status" value="1"/>
</dbReference>
<dbReference type="PANTHER" id="PTHR43818:SF11">
    <property type="entry name" value="BCDNA.GH03377"/>
    <property type="match status" value="1"/>
</dbReference>
<gene>
    <name evidence="3" type="ORF">ETSY1_02890</name>
</gene>
<dbReference type="Gene3D" id="3.30.360.10">
    <property type="entry name" value="Dihydrodipicolinate Reductase, domain 2"/>
    <property type="match status" value="1"/>
</dbReference>
<dbReference type="InterPro" id="IPR050463">
    <property type="entry name" value="Gfo/Idh/MocA_oxidrdct_glycsds"/>
</dbReference>
<dbReference type="AlphaFoldDB" id="W4LXI0"/>
<dbReference type="GO" id="GO:0016491">
    <property type="term" value="F:oxidoreductase activity"/>
    <property type="evidence" value="ECO:0007669"/>
    <property type="project" value="UniProtKB-KW"/>
</dbReference>
<dbReference type="Gene3D" id="3.40.50.720">
    <property type="entry name" value="NAD(P)-binding Rossmann-like Domain"/>
    <property type="match status" value="1"/>
</dbReference>
<feature type="domain" description="GFO/IDH/MocA-like oxidoreductase" evidence="2">
    <location>
        <begin position="60"/>
        <end position="189"/>
    </location>
</feature>
<sequence>YMHCEMTCAALEAGKHVQCEARMAMNATEAHTMLKASQAHPHLVAQIVPSPLTFRVDTMIQELMADGYIGDLISLKARGTVAGFSNPDGPLHWRHQKSLSGMNIQNMGIWYEASMRWVGPASRVYALTRVCVGQRRDANTGQMGTADVPDYVEIVADLENGGAATYEFSAVSGLAPGPSAWIFGTAGTLHYDHSSQTLYGGKAGDTELKAIEIPADKAGAWRVEAEFVGAIRGEEEIRLTDFTTGTKYMEFTEAVTRSAESGQAISLPLTDIHT</sequence>
<organism evidence="3 4">
    <name type="scientific">Entotheonella factor</name>
    <dbReference type="NCBI Taxonomy" id="1429438"/>
    <lineage>
        <taxon>Bacteria</taxon>
        <taxon>Pseudomonadati</taxon>
        <taxon>Nitrospinota/Tectimicrobiota group</taxon>
        <taxon>Candidatus Tectimicrobiota</taxon>
        <taxon>Candidatus Entotheonellia</taxon>
        <taxon>Candidatus Entotheonellales</taxon>
        <taxon>Candidatus Entotheonellaceae</taxon>
        <taxon>Candidatus Entotheonella</taxon>
    </lineage>
</organism>
<name>W4LXI0_ENTF1</name>
<dbReference type="Pfam" id="PF22725">
    <property type="entry name" value="GFO_IDH_MocA_C3"/>
    <property type="match status" value="1"/>
</dbReference>
<keyword evidence="1" id="KW-0560">Oxidoreductase</keyword>
<reference evidence="3 4" key="1">
    <citation type="journal article" date="2014" name="Nature">
        <title>An environmental bacterial taxon with a large and distinct metabolic repertoire.</title>
        <authorList>
            <person name="Wilson M.C."/>
            <person name="Mori T."/>
            <person name="Ruckert C."/>
            <person name="Uria A.R."/>
            <person name="Helf M.J."/>
            <person name="Takada K."/>
            <person name="Gernert C."/>
            <person name="Steffens U.A."/>
            <person name="Heycke N."/>
            <person name="Schmitt S."/>
            <person name="Rinke C."/>
            <person name="Helfrich E.J."/>
            <person name="Brachmann A.O."/>
            <person name="Gurgui C."/>
            <person name="Wakimoto T."/>
            <person name="Kracht M."/>
            <person name="Crusemann M."/>
            <person name="Hentschel U."/>
            <person name="Abe I."/>
            <person name="Matsunaga S."/>
            <person name="Kalinowski J."/>
            <person name="Takeyama H."/>
            <person name="Piel J."/>
        </authorList>
    </citation>
    <scope>NUCLEOTIDE SEQUENCE [LARGE SCALE GENOMIC DNA]</scope>
    <source>
        <strain evidence="4">TSY1</strain>
    </source>
</reference>
<evidence type="ECO:0000313" key="3">
    <source>
        <dbReference type="EMBL" id="ETX02613.1"/>
    </source>
</evidence>
<keyword evidence="4" id="KW-1185">Reference proteome</keyword>
<evidence type="ECO:0000259" key="2">
    <source>
        <dbReference type="Pfam" id="PF22725"/>
    </source>
</evidence>
<dbReference type="SUPFAM" id="SSF51735">
    <property type="entry name" value="NAD(P)-binding Rossmann-fold domains"/>
    <property type="match status" value="1"/>
</dbReference>